<dbReference type="PANTHER" id="PTHR14334:SF2">
    <property type="entry name" value="B-CELL ANTIGEN RECEPTOR COMPLEX-ASSOCIATED PROTEIN BETA CHAIN"/>
    <property type="match status" value="1"/>
</dbReference>
<dbReference type="InterPro" id="IPR013783">
    <property type="entry name" value="Ig-like_fold"/>
</dbReference>
<dbReference type="Pfam" id="PF07686">
    <property type="entry name" value="V-set"/>
    <property type="match status" value="1"/>
</dbReference>
<dbReference type="Gene3D" id="2.60.40.10">
    <property type="entry name" value="Immunoglobulins"/>
    <property type="match status" value="1"/>
</dbReference>
<dbReference type="InterPro" id="IPR007110">
    <property type="entry name" value="Ig-like_dom"/>
</dbReference>
<dbReference type="GO" id="GO:0050853">
    <property type="term" value="P:B cell receptor signaling pathway"/>
    <property type="evidence" value="ECO:0007669"/>
    <property type="project" value="TreeGrafter"/>
</dbReference>
<comment type="caution">
    <text evidence="4">The sequence shown here is derived from an EMBL/GenBank/DDBJ whole genome shotgun (WGS) entry which is preliminary data.</text>
</comment>
<sequence>MENINQPAVLWMTMHFAFIGCCLLMVNFSASLRISQSPRFIGVNRQIVVPMHCRVYGDSNVNRVAEWFKKNESIQANNESDPVKENNRVKMSKRGNLVNGQMNISNLEPTDTAVYYCKVNGSWGPGTVLQVHKRINPEKALMRSRIKDVMIFIQALLLAVVIASLALHLKQGKKDEDVIYEEPEDNHIYEGLGIEHCGLYEDPVLCQNSEATWDKADSSYEE</sequence>
<evidence type="ECO:0000259" key="3">
    <source>
        <dbReference type="PROSITE" id="PS50835"/>
    </source>
</evidence>
<keyword evidence="2" id="KW-0472">Membrane</keyword>
<dbReference type="OrthoDB" id="9894386at2759"/>
<keyword evidence="1" id="KW-0393">Immunoglobulin domain</keyword>
<evidence type="ECO:0000256" key="1">
    <source>
        <dbReference type="ARBA" id="ARBA00023319"/>
    </source>
</evidence>
<name>A0A9Q1DZ59_CONCO</name>
<keyword evidence="5" id="KW-1185">Reference proteome</keyword>
<proteinExistence type="predicted"/>
<feature type="transmembrane region" description="Helical" evidence="2">
    <location>
        <begin position="149"/>
        <end position="169"/>
    </location>
</feature>
<evidence type="ECO:0000313" key="4">
    <source>
        <dbReference type="EMBL" id="KAJ8284482.1"/>
    </source>
</evidence>
<feature type="domain" description="Ig-like" evidence="3">
    <location>
        <begin position="7"/>
        <end position="136"/>
    </location>
</feature>
<gene>
    <name evidence="4" type="ORF">COCON_G00033320</name>
</gene>
<dbReference type="PROSITE" id="PS50835">
    <property type="entry name" value="IG_LIKE"/>
    <property type="match status" value="1"/>
</dbReference>
<dbReference type="SUPFAM" id="SSF48726">
    <property type="entry name" value="Immunoglobulin"/>
    <property type="match status" value="1"/>
</dbReference>
<accession>A0A9Q1DZ59</accession>
<dbReference type="EMBL" id="JAFJMO010000002">
    <property type="protein sequence ID" value="KAJ8284482.1"/>
    <property type="molecule type" value="Genomic_DNA"/>
</dbReference>
<dbReference type="PANTHER" id="PTHR14334">
    <property type="entry name" value="B-CELL ANTIGEN RECEPTOR COMPLEX-ASSOCIATED PROTEIN"/>
    <property type="match status" value="1"/>
</dbReference>
<dbReference type="GO" id="GO:0019815">
    <property type="term" value="C:B cell receptor complex"/>
    <property type="evidence" value="ECO:0007669"/>
    <property type="project" value="TreeGrafter"/>
</dbReference>
<reference evidence="4" key="1">
    <citation type="journal article" date="2023" name="Science">
        <title>Genome structures resolve the early diversification of teleost fishes.</title>
        <authorList>
            <person name="Parey E."/>
            <person name="Louis A."/>
            <person name="Montfort J."/>
            <person name="Bouchez O."/>
            <person name="Roques C."/>
            <person name="Iampietro C."/>
            <person name="Lluch J."/>
            <person name="Castinel A."/>
            <person name="Donnadieu C."/>
            <person name="Desvignes T."/>
            <person name="Floi Bucao C."/>
            <person name="Jouanno E."/>
            <person name="Wen M."/>
            <person name="Mejri S."/>
            <person name="Dirks R."/>
            <person name="Jansen H."/>
            <person name="Henkel C."/>
            <person name="Chen W.J."/>
            <person name="Zahm M."/>
            <person name="Cabau C."/>
            <person name="Klopp C."/>
            <person name="Thompson A.W."/>
            <person name="Robinson-Rechavi M."/>
            <person name="Braasch I."/>
            <person name="Lecointre G."/>
            <person name="Bobe J."/>
            <person name="Postlethwait J.H."/>
            <person name="Berthelot C."/>
            <person name="Roest Crollius H."/>
            <person name="Guiguen Y."/>
        </authorList>
    </citation>
    <scope>NUCLEOTIDE SEQUENCE</scope>
    <source>
        <strain evidence="4">Concon-B</strain>
    </source>
</reference>
<keyword evidence="2" id="KW-0812">Transmembrane</keyword>
<keyword evidence="2" id="KW-1133">Transmembrane helix</keyword>
<dbReference type="InterPro" id="IPR036179">
    <property type="entry name" value="Ig-like_dom_sf"/>
</dbReference>
<organism evidence="4 5">
    <name type="scientific">Conger conger</name>
    <name type="common">Conger eel</name>
    <name type="synonym">Muraena conger</name>
    <dbReference type="NCBI Taxonomy" id="82655"/>
    <lineage>
        <taxon>Eukaryota</taxon>
        <taxon>Metazoa</taxon>
        <taxon>Chordata</taxon>
        <taxon>Craniata</taxon>
        <taxon>Vertebrata</taxon>
        <taxon>Euteleostomi</taxon>
        <taxon>Actinopterygii</taxon>
        <taxon>Neopterygii</taxon>
        <taxon>Teleostei</taxon>
        <taxon>Anguilliformes</taxon>
        <taxon>Congridae</taxon>
        <taxon>Conger</taxon>
    </lineage>
</organism>
<dbReference type="GO" id="GO:0030183">
    <property type="term" value="P:B cell differentiation"/>
    <property type="evidence" value="ECO:0007669"/>
    <property type="project" value="TreeGrafter"/>
</dbReference>
<feature type="transmembrane region" description="Helical" evidence="2">
    <location>
        <begin position="12"/>
        <end position="30"/>
    </location>
</feature>
<dbReference type="GO" id="GO:0009897">
    <property type="term" value="C:external side of plasma membrane"/>
    <property type="evidence" value="ECO:0007669"/>
    <property type="project" value="TreeGrafter"/>
</dbReference>
<dbReference type="Proteomes" id="UP001152803">
    <property type="component" value="Unassembled WGS sequence"/>
</dbReference>
<protein>
    <recommendedName>
        <fullName evidence="3">Ig-like domain-containing protein</fullName>
    </recommendedName>
</protein>
<evidence type="ECO:0000256" key="2">
    <source>
        <dbReference type="SAM" id="Phobius"/>
    </source>
</evidence>
<dbReference type="InterPro" id="IPR013106">
    <property type="entry name" value="Ig_V-set"/>
</dbReference>
<dbReference type="AlphaFoldDB" id="A0A9Q1DZ59"/>
<evidence type="ECO:0000313" key="5">
    <source>
        <dbReference type="Proteomes" id="UP001152803"/>
    </source>
</evidence>